<evidence type="ECO:0000256" key="4">
    <source>
        <dbReference type="ARBA" id="ARBA00023015"/>
    </source>
</evidence>
<dbReference type="PANTHER" id="PTHR13286">
    <property type="entry name" value="SAP30"/>
    <property type="match status" value="1"/>
</dbReference>
<dbReference type="InterPro" id="IPR024145">
    <property type="entry name" value="His_deAcase_SAP30/SAP30L"/>
</dbReference>
<protein>
    <recommendedName>
        <fullName evidence="8">Histone deacetylase complex subunit SAP30 Sin3 binding domain-containing protein</fullName>
    </recommendedName>
</protein>
<evidence type="ECO:0000259" key="8">
    <source>
        <dbReference type="Pfam" id="PF13867"/>
    </source>
</evidence>
<accession>A0A9P4Q8D3</accession>
<feature type="region of interest" description="Disordered" evidence="7">
    <location>
        <begin position="1"/>
        <end position="49"/>
    </location>
</feature>
<feature type="compositionally biased region" description="Basic and acidic residues" evidence="7">
    <location>
        <begin position="8"/>
        <end position="24"/>
    </location>
</feature>
<keyword evidence="10" id="KW-1185">Reference proteome</keyword>
<organism evidence="9 10">
    <name type="scientific">Polychaeton citri CBS 116435</name>
    <dbReference type="NCBI Taxonomy" id="1314669"/>
    <lineage>
        <taxon>Eukaryota</taxon>
        <taxon>Fungi</taxon>
        <taxon>Dikarya</taxon>
        <taxon>Ascomycota</taxon>
        <taxon>Pezizomycotina</taxon>
        <taxon>Dothideomycetes</taxon>
        <taxon>Dothideomycetidae</taxon>
        <taxon>Capnodiales</taxon>
        <taxon>Capnodiaceae</taxon>
        <taxon>Polychaeton</taxon>
    </lineage>
</organism>
<evidence type="ECO:0000313" key="10">
    <source>
        <dbReference type="Proteomes" id="UP000799441"/>
    </source>
</evidence>
<dbReference type="EMBL" id="MU003782">
    <property type="protein sequence ID" value="KAF2722477.1"/>
    <property type="molecule type" value="Genomic_DNA"/>
</dbReference>
<evidence type="ECO:0000256" key="1">
    <source>
        <dbReference type="ARBA" id="ARBA00004123"/>
    </source>
</evidence>
<proteinExistence type="inferred from homology"/>
<comment type="similarity">
    <text evidence="2">Belongs to the SAP30 family.</text>
</comment>
<evidence type="ECO:0000313" key="9">
    <source>
        <dbReference type="EMBL" id="KAF2722477.1"/>
    </source>
</evidence>
<dbReference type="AlphaFoldDB" id="A0A9P4Q8D3"/>
<dbReference type="Proteomes" id="UP000799441">
    <property type="component" value="Unassembled WGS sequence"/>
</dbReference>
<dbReference type="OrthoDB" id="510958at2759"/>
<keyword evidence="6" id="KW-0539">Nucleus</keyword>
<comment type="subcellular location">
    <subcellularLocation>
        <location evidence="1">Nucleus</location>
    </subcellularLocation>
</comment>
<comment type="caution">
    <text evidence="9">The sequence shown here is derived from an EMBL/GenBank/DDBJ whole genome shotgun (WGS) entry which is preliminary data.</text>
</comment>
<dbReference type="PANTHER" id="PTHR13286:SF23">
    <property type="entry name" value="HISTONE DEACETYLASE COMPLEX SUBUNIT SAP30 SIN3 BINDING DOMAIN-CONTAINING PROTEIN"/>
    <property type="match status" value="1"/>
</dbReference>
<gene>
    <name evidence="9" type="ORF">K431DRAFT_283892</name>
</gene>
<dbReference type="InterPro" id="IPR025718">
    <property type="entry name" value="SAP30_Sin3-bd"/>
</dbReference>
<name>A0A9P4Q8D3_9PEZI</name>
<evidence type="ECO:0000256" key="5">
    <source>
        <dbReference type="ARBA" id="ARBA00023163"/>
    </source>
</evidence>
<dbReference type="InterPro" id="IPR038291">
    <property type="entry name" value="SAP30_C_sf"/>
</dbReference>
<dbReference type="GO" id="GO:0005634">
    <property type="term" value="C:nucleus"/>
    <property type="evidence" value="ECO:0007669"/>
    <property type="project" value="UniProtKB-SubCell"/>
</dbReference>
<sequence>MPPAKKLANHDDTRSDTSTIRERQTATTANGRTSKKQAAKAQQNGGGSSLKELAMVSSEVAAGRAGDNANNWGPPGMAWQSLPTPILDRYRVAHHLPTPEAFTSPWRQALLTRPGGIGRHSPTMACSKQKRRVGKDQLAMTVRKHFNAAGVSESEVIVEFMYAVRHQGKQLLPASIWIFWPHTSRLTSSLQRKLSNYDHIQQC</sequence>
<reference evidence="9" key="1">
    <citation type="journal article" date="2020" name="Stud. Mycol.">
        <title>101 Dothideomycetes genomes: a test case for predicting lifestyles and emergence of pathogens.</title>
        <authorList>
            <person name="Haridas S."/>
            <person name="Albert R."/>
            <person name="Binder M."/>
            <person name="Bloem J."/>
            <person name="Labutti K."/>
            <person name="Salamov A."/>
            <person name="Andreopoulos B."/>
            <person name="Baker S."/>
            <person name="Barry K."/>
            <person name="Bills G."/>
            <person name="Bluhm B."/>
            <person name="Cannon C."/>
            <person name="Castanera R."/>
            <person name="Culley D."/>
            <person name="Daum C."/>
            <person name="Ezra D."/>
            <person name="Gonzalez J."/>
            <person name="Henrissat B."/>
            <person name="Kuo A."/>
            <person name="Liang C."/>
            <person name="Lipzen A."/>
            <person name="Lutzoni F."/>
            <person name="Magnuson J."/>
            <person name="Mondo S."/>
            <person name="Nolan M."/>
            <person name="Ohm R."/>
            <person name="Pangilinan J."/>
            <person name="Park H.-J."/>
            <person name="Ramirez L."/>
            <person name="Alfaro M."/>
            <person name="Sun H."/>
            <person name="Tritt A."/>
            <person name="Yoshinaga Y."/>
            <person name="Zwiers L.-H."/>
            <person name="Turgeon B."/>
            <person name="Goodwin S."/>
            <person name="Spatafora J."/>
            <person name="Crous P."/>
            <person name="Grigoriev I."/>
        </authorList>
    </citation>
    <scope>NUCLEOTIDE SEQUENCE</scope>
    <source>
        <strain evidence="9">CBS 116435</strain>
    </source>
</reference>
<dbReference type="Gene3D" id="6.10.160.20">
    <property type="match status" value="1"/>
</dbReference>
<evidence type="ECO:0000256" key="2">
    <source>
        <dbReference type="ARBA" id="ARBA00006283"/>
    </source>
</evidence>
<keyword evidence="3" id="KW-0678">Repressor</keyword>
<feature type="domain" description="Histone deacetylase complex subunit SAP30 Sin3 binding" evidence="8">
    <location>
        <begin position="133"/>
        <end position="165"/>
    </location>
</feature>
<keyword evidence="5" id="KW-0804">Transcription</keyword>
<evidence type="ECO:0000256" key="6">
    <source>
        <dbReference type="ARBA" id="ARBA00023242"/>
    </source>
</evidence>
<evidence type="ECO:0000256" key="7">
    <source>
        <dbReference type="SAM" id="MobiDB-lite"/>
    </source>
</evidence>
<keyword evidence="4" id="KW-0805">Transcription regulation</keyword>
<dbReference type="Pfam" id="PF13867">
    <property type="entry name" value="SAP30_Sin3_bdg"/>
    <property type="match status" value="1"/>
</dbReference>
<evidence type="ECO:0000256" key="3">
    <source>
        <dbReference type="ARBA" id="ARBA00022491"/>
    </source>
</evidence>